<protein>
    <submittedName>
        <fullName evidence="1">Uncharacterized protein</fullName>
    </submittedName>
</protein>
<evidence type="ECO:0000313" key="1">
    <source>
        <dbReference type="EMBL" id="TCK31458.1"/>
    </source>
</evidence>
<evidence type="ECO:0000313" key="2">
    <source>
        <dbReference type="Proteomes" id="UP000295030"/>
    </source>
</evidence>
<keyword evidence="2" id="KW-1185">Reference proteome</keyword>
<dbReference type="AlphaFoldDB" id="A0A4R1I8R5"/>
<dbReference type="RefSeq" id="WP_131834674.1">
    <property type="nucleotide sequence ID" value="NZ_SMFY01000001.1"/>
</dbReference>
<sequence>MPLAEEAWRVFVRKDGRDENDNPVHPTIGYLAGFGVKFQAEEAVLKALDDTDYLVVSSDRVESDVIAGKNLQAEQVVLD</sequence>
<proteinExistence type="predicted"/>
<comment type="caution">
    <text evidence="1">The sequence shown here is derived from an EMBL/GenBank/DDBJ whole genome shotgun (WGS) entry which is preliminary data.</text>
</comment>
<accession>A0A4R1I8R5</accession>
<name>A0A4R1I8R5_ANCAQ</name>
<dbReference type="EMBL" id="SMFY01000001">
    <property type="protein sequence ID" value="TCK31458.1"/>
    <property type="molecule type" value="Genomic_DNA"/>
</dbReference>
<dbReference type="Proteomes" id="UP000295030">
    <property type="component" value="Unassembled WGS sequence"/>
</dbReference>
<reference evidence="1 2" key="1">
    <citation type="submission" date="2019-03" db="EMBL/GenBank/DDBJ databases">
        <title>Genomic Encyclopedia of Type Strains, Phase IV (KMG-IV): sequencing the most valuable type-strain genomes for metagenomic binning, comparative biology and taxonomic classification.</title>
        <authorList>
            <person name="Goeker M."/>
        </authorList>
    </citation>
    <scope>NUCLEOTIDE SEQUENCE [LARGE SCALE GENOMIC DNA]</scope>
    <source>
        <strain evidence="1 2">DSM 101</strain>
    </source>
</reference>
<organism evidence="1 2">
    <name type="scientific">Ancylobacter aquaticus</name>
    <dbReference type="NCBI Taxonomy" id="100"/>
    <lineage>
        <taxon>Bacteria</taxon>
        <taxon>Pseudomonadati</taxon>
        <taxon>Pseudomonadota</taxon>
        <taxon>Alphaproteobacteria</taxon>
        <taxon>Hyphomicrobiales</taxon>
        <taxon>Xanthobacteraceae</taxon>
        <taxon>Ancylobacter</taxon>
    </lineage>
</organism>
<gene>
    <name evidence="1" type="ORF">EV667_1567</name>
</gene>